<proteinExistence type="predicted"/>
<accession>K1YP70</accession>
<protein>
    <submittedName>
        <fullName evidence="1">Uncharacterized protein</fullName>
    </submittedName>
</protein>
<reference evidence="1" key="1">
    <citation type="journal article" date="2012" name="Science">
        <title>Fermentation, hydrogen, and sulfur metabolism in multiple uncultivated bacterial phyla.</title>
        <authorList>
            <person name="Wrighton K.C."/>
            <person name="Thomas B.C."/>
            <person name="Sharon I."/>
            <person name="Miller C.S."/>
            <person name="Castelle C.J."/>
            <person name="VerBerkmoes N.C."/>
            <person name="Wilkins M.J."/>
            <person name="Hettich R.L."/>
            <person name="Lipton M.S."/>
            <person name="Williams K.H."/>
            <person name="Long P.E."/>
            <person name="Banfield J.F."/>
        </authorList>
    </citation>
    <scope>NUCLEOTIDE SEQUENCE [LARGE SCALE GENOMIC DNA]</scope>
</reference>
<dbReference type="AlphaFoldDB" id="K1YP70"/>
<dbReference type="EMBL" id="AMFJ01028763">
    <property type="protein sequence ID" value="EKD44720.1"/>
    <property type="molecule type" value="Genomic_DNA"/>
</dbReference>
<name>K1YP70_9BACT</name>
<evidence type="ECO:0000313" key="1">
    <source>
        <dbReference type="EMBL" id="EKD44720.1"/>
    </source>
</evidence>
<organism evidence="1">
    <name type="scientific">uncultured bacterium</name>
    <name type="common">gcode 4</name>
    <dbReference type="NCBI Taxonomy" id="1234023"/>
    <lineage>
        <taxon>Bacteria</taxon>
        <taxon>environmental samples</taxon>
    </lineage>
</organism>
<sequence>MNTSILIRTDANLKKRFENQAKRQGLSMTFLLKSFMETYSEKPEILKVGFDEEALDAYWTSAESNKSLKKLANTLEVKWF</sequence>
<comment type="caution">
    <text evidence="1">The sequence shown here is derived from an EMBL/GenBank/DDBJ whole genome shotgun (WGS) entry which is preliminary data.</text>
</comment>
<gene>
    <name evidence="1" type="ORF">ACD_71C00032G0008</name>
</gene>